<dbReference type="Proteomes" id="UP001244011">
    <property type="component" value="Unassembled WGS sequence"/>
</dbReference>
<feature type="transmembrane region" description="Helical" evidence="6">
    <location>
        <begin position="410"/>
        <end position="436"/>
    </location>
</feature>
<feature type="transmembrane region" description="Helical" evidence="6">
    <location>
        <begin position="174"/>
        <end position="194"/>
    </location>
</feature>
<dbReference type="GeneID" id="85308139"/>
<feature type="transmembrane region" description="Helical" evidence="6">
    <location>
        <begin position="50"/>
        <end position="70"/>
    </location>
</feature>
<feature type="transmembrane region" description="Helical" evidence="6">
    <location>
        <begin position="280"/>
        <end position="297"/>
    </location>
</feature>
<feature type="transmembrane region" description="Helical" evidence="6">
    <location>
        <begin position="448"/>
        <end position="467"/>
    </location>
</feature>
<feature type="domain" description="Major facilitator superfamily (MFS) profile" evidence="7">
    <location>
        <begin position="44"/>
        <end position="493"/>
    </location>
</feature>
<keyword evidence="5 6" id="KW-0472">Membrane</keyword>
<organism evidence="8 9">
    <name type="scientific">Phialemonium atrogriseum</name>
    <dbReference type="NCBI Taxonomy" id="1093897"/>
    <lineage>
        <taxon>Eukaryota</taxon>
        <taxon>Fungi</taxon>
        <taxon>Dikarya</taxon>
        <taxon>Ascomycota</taxon>
        <taxon>Pezizomycotina</taxon>
        <taxon>Sordariomycetes</taxon>
        <taxon>Sordariomycetidae</taxon>
        <taxon>Cephalothecales</taxon>
        <taxon>Cephalothecaceae</taxon>
        <taxon>Phialemonium</taxon>
    </lineage>
</organism>
<evidence type="ECO:0000256" key="2">
    <source>
        <dbReference type="ARBA" id="ARBA00022448"/>
    </source>
</evidence>
<feature type="transmembrane region" description="Helical" evidence="6">
    <location>
        <begin position="206"/>
        <end position="226"/>
    </location>
</feature>
<gene>
    <name evidence="8" type="ORF">QBC33DRAFT_459914</name>
</gene>
<dbReference type="InterPro" id="IPR020846">
    <property type="entry name" value="MFS_dom"/>
</dbReference>
<name>A0AAJ0BSE4_9PEZI</name>
<feature type="transmembrane region" description="Helical" evidence="6">
    <location>
        <begin position="351"/>
        <end position="372"/>
    </location>
</feature>
<comment type="subcellular location">
    <subcellularLocation>
        <location evidence="1">Membrane</location>
        <topology evidence="1">Multi-pass membrane protein</topology>
    </subcellularLocation>
</comment>
<accession>A0AAJ0BSE4</accession>
<dbReference type="Pfam" id="PF06609">
    <property type="entry name" value="TRI12"/>
    <property type="match status" value="1"/>
</dbReference>
<dbReference type="InterPro" id="IPR010573">
    <property type="entry name" value="MFS_Str1/Tri12-like"/>
</dbReference>
<evidence type="ECO:0000313" key="8">
    <source>
        <dbReference type="EMBL" id="KAK1763187.1"/>
    </source>
</evidence>
<feature type="transmembrane region" description="Helical" evidence="6">
    <location>
        <begin position="535"/>
        <end position="553"/>
    </location>
</feature>
<evidence type="ECO:0000256" key="1">
    <source>
        <dbReference type="ARBA" id="ARBA00004141"/>
    </source>
</evidence>
<evidence type="ECO:0000256" key="3">
    <source>
        <dbReference type="ARBA" id="ARBA00022692"/>
    </source>
</evidence>
<dbReference type="PANTHER" id="PTHR23501">
    <property type="entry name" value="MAJOR FACILITATOR SUPERFAMILY"/>
    <property type="match status" value="1"/>
</dbReference>
<keyword evidence="2" id="KW-0813">Transport</keyword>
<dbReference type="InterPro" id="IPR036259">
    <property type="entry name" value="MFS_trans_sf"/>
</dbReference>
<dbReference type="GO" id="GO:0022857">
    <property type="term" value="F:transmembrane transporter activity"/>
    <property type="evidence" value="ECO:0007669"/>
    <property type="project" value="InterPro"/>
</dbReference>
<dbReference type="RefSeq" id="XP_060279400.1">
    <property type="nucleotide sequence ID" value="XM_060424952.1"/>
</dbReference>
<proteinExistence type="predicted"/>
<keyword evidence="9" id="KW-1185">Reference proteome</keyword>
<dbReference type="SUPFAM" id="SSF103473">
    <property type="entry name" value="MFS general substrate transporter"/>
    <property type="match status" value="2"/>
</dbReference>
<protein>
    <submittedName>
        <fullName evidence="8">Fungal trichothecene efflux pump</fullName>
    </submittedName>
</protein>
<comment type="caution">
    <text evidence="8">The sequence shown here is derived from an EMBL/GenBank/DDBJ whole genome shotgun (WGS) entry which is preliminary data.</text>
</comment>
<dbReference type="PANTHER" id="PTHR23501:SF109">
    <property type="entry name" value="MAJOR FACILITATOR SUPERFAMILY (MFS) PROFILE DOMAIN-CONTAINING PROTEIN-RELATED"/>
    <property type="match status" value="1"/>
</dbReference>
<dbReference type="Gene3D" id="1.20.1250.20">
    <property type="entry name" value="MFS general substrate transporter like domains"/>
    <property type="match status" value="2"/>
</dbReference>
<feature type="transmembrane region" description="Helical" evidence="6">
    <location>
        <begin position="117"/>
        <end position="136"/>
    </location>
</feature>
<dbReference type="GO" id="GO:0005886">
    <property type="term" value="C:plasma membrane"/>
    <property type="evidence" value="ECO:0007669"/>
    <property type="project" value="TreeGrafter"/>
</dbReference>
<feature type="transmembrane region" description="Helical" evidence="6">
    <location>
        <begin position="247"/>
        <end position="268"/>
    </location>
</feature>
<evidence type="ECO:0000256" key="6">
    <source>
        <dbReference type="SAM" id="Phobius"/>
    </source>
</evidence>
<reference evidence="8" key="1">
    <citation type="submission" date="2023-06" db="EMBL/GenBank/DDBJ databases">
        <title>Genome-scale phylogeny and comparative genomics of the fungal order Sordariales.</title>
        <authorList>
            <consortium name="Lawrence Berkeley National Laboratory"/>
            <person name="Hensen N."/>
            <person name="Bonometti L."/>
            <person name="Westerberg I."/>
            <person name="Brannstrom I.O."/>
            <person name="Guillou S."/>
            <person name="Cros-Aarteil S."/>
            <person name="Calhoun S."/>
            <person name="Haridas S."/>
            <person name="Kuo A."/>
            <person name="Mondo S."/>
            <person name="Pangilinan J."/>
            <person name="Riley R."/>
            <person name="Labutti K."/>
            <person name="Andreopoulos B."/>
            <person name="Lipzen A."/>
            <person name="Chen C."/>
            <person name="Yanf M."/>
            <person name="Daum C."/>
            <person name="Ng V."/>
            <person name="Clum A."/>
            <person name="Steindorff A."/>
            <person name="Ohm R."/>
            <person name="Martin F."/>
            <person name="Silar P."/>
            <person name="Natvig D."/>
            <person name="Lalanne C."/>
            <person name="Gautier V."/>
            <person name="Ament-Velasquez S.L."/>
            <person name="Kruys A."/>
            <person name="Hutchinson M.I."/>
            <person name="Powell A.J."/>
            <person name="Barry K."/>
            <person name="Miller A.N."/>
            <person name="Grigoriev I.V."/>
            <person name="Debuchy R."/>
            <person name="Gladieux P."/>
            <person name="Thoren M.H."/>
            <person name="Johannesson H."/>
        </authorList>
    </citation>
    <scope>NUCLEOTIDE SEQUENCE</scope>
    <source>
        <strain evidence="8">8032-3</strain>
    </source>
</reference>
<dbReference type="PROSITE" id="PS50850">
    <property type="entry name" value="MFS"/>
    <property type="match status" value="1"/>
</dbReference>
<evidence type="ECO:0000259" key="7">
    <source>
        <dbReference type="PROSITE" id="PS50850"/>
    </source>
</evidence>
<feature type="transmembrane region" description="Helical" evidence="6">
    <location>
        <begin position="384"/>
        <end position="404"/>
    </location>
</feature>
<keyword evidence="3 6" id="KW-0812">Transmembrane</keyword>
<evidence type="ECO:0000256" key="4">
    <source>
        <dbReference type="ARBA" id="ARBA00022989"/>
    </source>
</evidence>
<feature type="transmembrane region" description="Helical" evidence="6">
    <location>
        <begin position="148"/>
        <end position="167"/>
    </location>
</feature>
<evidence type="ECO:0000256" key="5">
    <source>
        <dbReference type="ARBA" id="ARBA00023136"/>
    </source>
</evidence>
<keyword evidence="4 6" id="KW-1133">Transmembrane helix</keyword>
<evidence type="ECO:0000313" key="9">
    <source>
        <dbReference type="Proteomes" id="UP001244011"/>
    </source>
</evidence>
<feature type="transmembrane region" description="Helical" evidence="6">
    <location>
        <begin position="318"/>
        <end position="339"/>
    </location>
</feature>
<dbReference type="AlphaFoldDB" id="A0AAJ0BSE4"/>
<sequence length="612" mass="65509">MAEEISSSPQEKSVPTVARVEDSDRSDALSINEIALGDDLPPGYYTSLPFIGTILGLTLGVISSYIIFVMTTNVLSFTNMDIGPSANISWVNISRTLGQSLVYLIQGRLSDLFGRRWFFIGGNLLALVGSAIAAGAPNVNTLIGGNLLYGMGECIQVSFGVAIGELVPNKYRPVVISLIFLAAAPFSAFGPTIARRFIAIGMGWRWCYILGIILIALAAILLFFFYHPPNFDMLHEKKSKKQQMSELDYVGMVLWTSGLTLFLLGLSWGGGLYPWRSPNVIATIIIGFVVIVVFVFWECYADLKYPVMPMSYFRNRGFVSLVMCATVASMFYYSAVLLWPQQVAAMYTTNVSYAGWLSCTVSASTNLGQGVAGVIIRYGGNSRYLIIFAACAMVAFVSGLAALTPSTKEMGIAFTIIGPFWVGFIELACLSLAPLFCKPEDIGLANGLLASIRAAGGAIAVAVYTTILTNRLTTTLTADVGAAAVAAGLPADRIPELVAAVKGSSWAKLPGLTSSISAAIQGAIPMAYSQAFRTVYLASLGFGGVAIIGSLLTKNAQVHLTDKGKVSRFLLLGPPSLRRSSGLLTWDLVERRMHGKSIGGELKKGKDVDVEV</sequence>
<dbReference type="EMBL" id="MU839029">
    <property type="protein sequence ID" value="KAK1763187.1"/>
    <property type="molecule type" value="Genomic_DNA"/>
</dbReference>